<dbReference type="AlphaFoldDB" id="A0A9N9H3Y9"/>
<dbReference type="Proteomes" id="UP000789572">
    <property type="component" value="Unassembled WGS sequence"/>
</dbReference>
<feature type="non-terminal residue" evidence="2">
    <location>
        <position position="1"/>
    </location>
</feature>
<accession>A0A9N9H3Y9</accession>
<evidence type="ECO:0000313" key="2">
    <source>
        <dbReference type="EMBL" id="CAG8651416.1"/>
    </source>
</evidence>
<gene>
    <name evidence="2" type="ORF">POCULU_LOCUS9969</name>
</gene>
<evidence type="ECO:0000256" key="1">
    <source>
        <dbReference type="SAM" id="SignalP"/>
    </source>
</evidence>
<feature type="signal peptide" evidence="1">
    <location>
        <begin position="1"/>
        <end position="18"/>
    </location>
</feature>
<feature type="chain" id="PRO_5040428433" evidence="1">
    <location>
        <begin position="19"/>
        <end position="272"/>
    </location>
</feature>
<protein>
    <submittedName>
        <fullName evidence="2">636_t:CDS:1</fullName>
    </submittedName>
</protein>
<evidence type="ECO:0000313" key="3">
    <source>
        <dbReference type="Proteomes" id="UP000789572"/>
    </source>
</evidence>
<dbReference type="EMBL" id="CAJVPJ010004378">
    <property type="protein sequence ID" value="CAG8651416.1"/>
    <property type="molecule type" value="Genomic_DNA"/>
</dbReference>
<comment type="caution">
    <text evidence="2">The sequence shown here is derived from an EMBL/GenBank/DDBJ whole genome shotgun (WGS) entry which is preliminary data.</text>
</comment>
<reference evidence="2" key="1">
    <citation type="submission" date="2021-06" db="EMBL/GenBank/DDBJ databases">
        <authorList>
            <person name="Kallberg Y."/>
            <person name="Tangrot J."/>
            <person name="Rosling A."/>
        </authorList>
    </citation>
    <scope>NUCLEOTIDE SEQUENCE</scope>
    <source>
        <strain evidence="2">IA702</strain>
    </source>
</reference>
<dbReference type="OrthoDB" id="2305365at2759"/>
<keyword evidence="3" id="KW-1185">Reference proteome</keyword>
<proteinExistence type="predicted"/>
<feature type="non-terminal residue" evidence="2">
    <location>
        <position position="272"/>
    </location>
</feature>
<name>A0A9N9H3Y9_9GLOM</name>
<keyword evidence="1" id="KW-0732">Signal</keyword>
<sequence>PTPSFLHLVYWLPTPVCAELSPKMNFETYISTYMDVVDYPEWSLLGLLQYLETRVEYTSASLQDIINIFMDLLDVKSKSRCYLKSTRRRAEKLCSTLNITKTRSEVQRFLQKLDLKHAQSCYATDIELNVTMDKSATIELTSANYVASVQERLQSTSESQVHAHDNEVSNNSVTDVDDMDVGILEPSTPSPLPKRAMATETLLITPQKRPLENEIIQRFTDNLPLICAFGMSSEQLVPLVGSEMAQQAKYFRSQHPSTWTPAIRNYLGDAFK</sequence>
<organism evidence="2 3">
    <name type="scientific">Paraglomus occultum</name>
    <dbReference type="NCBI Taxonomy" id="144539"/>
    <lineage>
        <taxon>Eukaryota</taxon>
        <taxon>Fungi</taxon>
        <taxon>Fungi incertae sedis</taxon>
        <taxon>Mucoromycota</taxon>
        <taxon>Glomeromycotina</taxon>
        <taxon>Glomeromycetes</taxon>
        <taxon>Paraglomerales</taxon>
        <taxon>Paraglomeraceae</taxon>
        <taxon>Paraglomus</taxon>
    </lineage>
</organism>